<name>A0A838XUC1_9HYPH</name>
<evidence type="ECO:0000313" key="6">
    <source>
        <dbReference type="Proteomes" id="UP000559404"/>
    </source>
</evidence>
<organism evidence="5 6">
    <name type="scientific">Stappia taiwanensis</name>
    <dbReference type="NCBI Taxonomy" id="992267"/>
    <lineage>
        <taxon>Bacteria</taxon>
        <taxon>Pseudomonadati</taxon>
        <taxon>Pseudomonadota</taxon>
        <taxon>Alphaproteobacteria</taxon>
        <taxon>Hyphomicrobiales</taxon>
        <taxon>Stappiaceae</taxon>
        <taxon>Stappia</taxon>
    </lineage>
</organism>
<dbReference type="InterPro" id="IPR050679">
    <property type="entry name" value="Bact_HTH_transcr_reg"/>
</dbReference>
<evidence type="ECO:0000313" key="5">
    <source>
        <dbReference type="EMBL" id="MBA4612631.1"/>
    </source>
</evidence>
<keyword evidence="1" id="KW-0805">Transcription regulation</keyword>
<dbReference type="SUPFAM" id="SSF64288">
    <property type="entry name" value="Chorismate lyase-like"/>
    <property type="match status" value="1"/>
</dbReference>
<dbReference type="SMART" id="SM00345">
    <property type="entry name" value="HTH_GNTR"/>
    <property type="match status" value="1"/>
</dbReference>
<dbReference type="Gene3D" id="3.40.1410.10">
    <property type="entry name" value="Chorismate lyase-like"/>
    <property type="match status" value="1"/>
</dbReference>
<dbReference type="PANTHER" id="PTHR44846:SF16">
    <property type="entry name" value="TRANSCRIPTIONAL REGULATOR PHNF-RELATED"/>
    <property type="match status" value="1"/>
</dbReference>
<dbReference type="EMBL" id="JACEON010000012">
    <property type="protein sequence ID" value="MBA4612631.1"/>
    <property type="molecule type" value="Genomic_DNA"/>
</dbReference>
<dbReference type="Proteomes" id="UP000559404">
    <property type="component" value="Unassembled WGS sequence"/>
</dbReference>
<dbReference type="CDD" id="cd07377">
    <property type="entry name" value="WHTH_GntR"/>
    <property type="match status" value="1"/>
</dbReference>
<comment type="caution">
    <text evidence="5">The sequence shown here is derived from an EMBL/GenBank/DDBJ whole genome shotgun (WGS) entry which is preliminary data.</text>
</comment>
<keyword evidence="2" id="KW-0238">DNA-binding</keyword>
<dbReference type="InterPro" id="IPR036388">
    <property type="entry name" value="WH-like_DNA-bd_sf"/>
</dbReference>
<dbReference type="Gene3D" id="1.10.10.10">
    <property type="entry name" value="Winged helix-like DNA-binding domain superfamily/Winged helix DNA-binding domain"/>
    <property type="match status" value="1"/>
</dbReference>
<evidence type="ECO:0000256" key="2">
    <source>
        <dbReference type="ARBA" id="ARBA00023125"/>
    </source>
</evidence>
<accession>A0A838XUC1</accession>
<evidence type="ECO:0000256" key="1">
    <source>
        <dbReference type="ARBA" id="ARBA00023015"/>
    </source>
</evidence>
<evidence type="ECO:0000259" key="4">
    <source>
        <dbReference type="PROSITE" id="PS50949"/>
    </source>
</evidence>
<dbReference type="AlphaFoldDB" id="A0A838XUC1"/>
<dbReference type="RefSeq" id="WP_181760895.1">
    <property type="nucleotide sequence ID" value="NZ_BMCR01000003.1"/>
</dbReference>
<dbReference type="InterPro" id="IPR036390">
    <property type="entry name" value="WH_DNA-bd_sf"/>
</dbReference>
<dbReference type="GO" id="GO:0003700">
    <property type="term" value="F:DNA-binding transcription factor activity"/>
    <property type="evidence" value="ECO:0007669"/>
    <property type="project" value="InterPro"/>
</dbReference>
<dbReference type="Pfam" id="PF07702">
    <property type="entry name" value="UTRA"/>
    <property type="match status" value="1"/>
</dbReference>
<dbReference type="InterPro" id="IPR028978">
    <property type="entry name" value="Chorismate_lyase_/UTRA_dom_sf"/>
</dbReference>
<gene>
    <name evidence="5" type="ORF">H1W37_13270</name>
</gene>
<dbReference type="PRINTS" id="PR00035">
    <property type="entry name" value="HTHGNTR"/>
</dbReference>
<dbReference type="GO" id="GO:0003677">
    <property type="term" value="F:DNA binding"/>
    <property type="evidence" value="ECO:0007669"/>
    <property type="project" value="UniProtKB-KW"/>
</dbReference>
<proteinExistence type="predicted"/>
<protein>
    <submittedName>
        <fullName evidence="5">UTRA domain-containing protein</fullName>
    </submittedName>
</protein>
<dbReference type="Pfam" id="PF00392">
    <property type="entry name" value="GntR"/>
    <property type="match status" value="1"/>
</dbReference>
<dbReference type="PROSITE" id="PS50949">
    <property type="entry name" value="HTH_GNTR"/>
    <property type="match status" value="1"/>
</dbReference>
<dbReference type="PANTHER" id="PTHR44846">
    <property type="entry name" value="MANNOSYL-D-GLYCERATE TRANSPORT/METABOLISM SYSTEM REPRESSOR MNGR-RELATED"/>
    <property type="match status" value="1"/>
</dbReference>
<sequence>MTQTGTGAAAQPNSFRTIKTEILRRIRDRVWQPGELIPGEEDLAREFGCARVTVNRALRELADIGIVERKRRVGTRIAEHPLREARLEIPVVRTEVEARGAQYRFSVLSRDEVEVPETLRARLELPPGAPVLHVRCLHFADNRPWQFEDRWINLAAVPDIAGQSFETVSPNEWLVRNAPFSEMENDLSAAGATTEEAEMLGVSRGDPVFVIERATWLLDQPITLVRMVHPSSYRMISRV</sequence>
<keyword evidence="3" id="KW-0804">Transcription</keyword>
<keyword evidence="6" id="KW-1185">Reference proteome</keyword>
<dbReference type="InterPro" id="IPR011663">
    <property type="entry name" value="UTRA"/>
</dbReference>
<reference evidence="5 6" key="2">
    <citation type="submission" date="2020-08" db="EMBL/GenBank/DDBJ databases">
        <title>Stappia taiwanensis sp. nov., isolated from a coastal thermal spring.</title>
        <authorList>
            <person name="Kampfer P."/>
        </authorList>
    </citation>
    <scope>NUCLEOTIDE SEQUENCE [LARGE SCALE GENOMIC DNA]</scope>
    <source>
        <strain evidence="5 6">DSM 23284</strain>
    </source>
</reference>
<evidence type="ECO:0000256" key="3">
    <source>
        <dbReference type="ARBA" id="ARBA00023163"/>
    </source>
</evidence>
<reference evidence="5 6" key="1">
    <citation type="submission" date="2020-07" db="EMBL/GenBank/DDBJ databases">
        <authorList>
            <person name="Li M."/>
        </authorList>
    </citation>
    <scope>NUCLEOTIDE SEQUENCE [LARGE SCALE GENOMIC DNA]</scope>
    <source>
        <strain evidence="5 6">DSM 23284</strain>
    </source>
</reference>
<feature type="domain" description="HTH gntR-type" evidence="4">
    <location>
        <begin position="12"/>
        <end position="80"/>
    </location>
</feature>
<dbReference type="InterPro" id="IPR000524">
    <property type="entry name" value="Tscrpt_reg_HTH_GntR"/>
</dbReference>
<dbReference type="SMART" id="SM00866">
    <property type="entry name" value="UTRA"/>
    <property type="match status" value="1"/>
</dbReference>
<dbReference type="SUPFAM" id="SSF46785">
    <property type="entry name" value="Winged helix' DNA-binding domain"/>
    <property type="match status" value="1"/>
</dbReference>